<dbReference type="EMBL" id="CAUWAG010000003">
    <property type="protein sequence ID" value="CAJ2501763.1"/>
    <property type="molecule type" value="Genomic_DNA"/>
</dbReference>
<dbReference type="InterPro" id="IPR002347">
    <property type="entry name" value="SDR_fam"/>
</dbReference>
<dbReference type="PANTHER" id="PTHR42901">
    <property type="entry name" value="ALCOHOL DEHYDROGENASE"/>
    <property type="match status" value="1"/>
</dbReference>
<dbReference type="PRINTS" id="PR00081">
    <property type="entry name" value="GDHRDH"/>
</dbReference>
<feature type="domain" description="Ketoreductase" evidence="3">
    <location>
        <begin position="27"/>
        <end position="197"/>
    </location>
</feature>
<evidence type="ECO:0000256" key="2">
    <source>
        <dbReference type="ARBA" id="ARBA00023002"/>
    </source>
</evidence>
<reference evidence="4" key="1">
    <citation type="submission" date="2023-10" db="EMBL/GenBank/DDBJ databases">
        <authorList>
            <person name="Hackl T."/>
        </authorList>
    </citation>
    <scope>NUCLEOTIDE SEQUENCE</scope>
</reference>
<protein>
    <submittedName>
        <fullName evidence="4">Uu.00g046160.m01.CDS01</fullName>
    </submittedName>
</protein>
<dbReference type="Proteomes" id="UP001295740">
    <property type="component" value="Unassembled WGS sequence"/>
</dbReference>
<sequence length="286" mass="30119">MNYTKIQHNKPYAAISLSLPQLSAALKTVLIAGGSAGIGKATALAFLQAGCARLALTGRRADVVSATASELKKQYPKAEILDFAVNDANGMDDAFASAKARLGGSAVDVVVNCTGHMASLAPVATADLEDWWLGFEANVKGAAVLARAVARHAAVDAVVLQLGTAGVLFPANAAMPMSGYAASKLAAIKVMEFFGAENPEMRVVGIHPGIVGESEMGRKMTKESGMEWPSDDINLPAQFLVWAASDEAVFLKNKFVFAGWDVEELKQRKDEIANTPELILGLNGFP</sequence>
<name>A0AAI8VBE0_9PEZI</name>
<proteinExistence type="inferred from homology"/>
<dbReference type="GO" id="GO:0016491">
    <property type="term" value="F:oxidoreductase activity"/>
    <property type="evidence" value="ECO:0007669"/>
    <property type="project" value="UniProtKB-KW"/>
</dbReference>
<comment type="caution">
    <text evidence="4">The sequence shown here is derived from an EMBL/GenBank/DDBJ whole genome shotgun (WGS) entry which is preliminary data.</text>
</comment>
<accession>A0AAI8VBE0</accession>
<comment type="similarity">
    <text evidence="1">Belongs to the short-chain dehydrogenases/reductases (SDR) family.</text>
</comment>
<dbReference type="InterPro" id="IPR036291">
    <property type="entry name" value="NAD(P)-bd_dom_sf"/>
</dbReference>
<gene>
    <name evidence="4" type="ORF">KHLLAP_LOCUS2231</name>
</gene>
<evidence type="ECO:0000256" key="1">
    <source>
        <dbReference type="ARBA" id="ARBA00006484"/>
    </source>
</evidence>
<dbReference type="PANTHER" id="PTHR42901:SF1">
    <property type="entry name" value="ALCOHOL DEHYDROGENASE"/>
    <property type="match status" value="1"/>
</dbReference>
<keyword evidence="2" id="KW-0560">Oxidoreductase</keyword>
<evidence type="ECO:0000259" key="3">
    <source>
        <dbReference type="SMART" id="SM00822"/>
    </source>
</evidence>
<dbReference type="Gene3D" id="3.40.50.720">
    <property type="entry name" value="NAD(P)-binding Rossmann-like Domain"/>
    <property type="match status" value="1"/>
</dbReference>
<dbReference type="AlphaFoldDB" id="A0AAI8VBE0"/>
<evidence type="ECO:0000313" key="5">
    <source>
        <dbReference type="Proteomes" id="UP001295740"/>
    </source>
</evidence>
<evidence type="ECO:0000313" key="4">
    <source>
        <dbReference type="EMBL" id="CAJ2501763.1"/>
    </source>
</evidence>
<dbReference type="InterPro" id="IPR057326">
    <property type="entry name" value="KR_dom"/>
</dbReference>
<dbReference type="Pfam" id="PF00106">
    <property type="entry name" value="adh_short"/>
    <property type="match status" value="1"/>
</dbReference>
<organism evidence="4 5">
    <name type="scientific">Anthostomella pinea</name>
    <dbReference type="NCBI Taxonomy" id="933095"/>
    <lineage>
        <taxon>Eukaryota</taxon>
        <taxon>Fungi</taxon>
        <taxon>Dikarya</taxon>
        <taxon>Ascomycota</taxon>
        <taxon>Pezizomycotina</taxon>
        <taxon>Sordariomycetes</taxon>
        <taxon>Xylariomycetidae</taxon>
        <taxon>Xylariales</taxon>
        <taxon>Xylariaceae</taxon>
        <taxon>Anthostomella</taxon>
    </lineage>
</organism>
<dbReference type="SUPFAM" id="SSF51735">
    <property type="entry name" value="NAD(P)-binding Rossmann-fold domains"/>
    <property type="match status" value="1"/>
</dbReference>
<keyword evidence="5" id="KW-1185">Reference proteome</keyword>
<dbReference type="SMART" id="SM00822">
    <property type="entry name" value="PKS_KR"/>
    <property type="match status" value="1"/>
</dbReference>